<comment type="similarity">
    <text evidence="1">Belongs to the SOS response-associated peptidase family.</text>
</comment>
<dbReference type="GO" id="GO:0006508">
    <property type="term" value="P:proteolysis"/>
    <property type="evidence" value="ECO:0007669"/>
    <property type="project" value="UniProtKB-KW"/>
</dbReference>
<sequence length="227" mass="25324">MSAALPGAIASYFETDPPELDLGTNMNVAPTNDVYGVIVGADHHRLLRAFEWGLIPSWAKEAKIANHPINARAETVVDKPAFRNSFAHRRCLVPMSGFYEWRPGDPAGPLTSRGVPVKQPFLIERADHQLLGVAGLWSAWRPPGCPESTPWRHTCTVITTDANATVRPVHDRMPVLLDRQDWHEWLDPGNSHTRSLMSLLRPAPEGLLQIRPVSPEVNSVRNRGPFW</sequence>
<evidence type="ECO:0000256" key="1">
    <source>
        <dbReference type="ARBA" id="ARBA00008136"/>
    </source>
</evidence>
<keyword evidence="3" id="KW-0227">DNA damage</keyword>
<protein>
    <submittedName>
        <fullName evidence="8">Unannotated protein</fullName>
    </submittedName>
</protein>
<dbReference type="GO" id="GO:0008233">
    <property type="term" value="F:peptidase activity"/>
    <property type="evidence" value="ECO:0007669"/>
    <property type="project" value="UniProtKB-KW"/>
</dbReference>
<evidence type="ECO:0000256" key="2">
    <source>
        <dbReference type="ARBA" id="ARBA00022670"/>
    </source>
</evidence>
<organism evidence="8">
    <name type="scientific">freshwater metagenome</name>
    <dbReference type="NCBI Taxonomy" id="449393"/>
    <lineage>
        <taxon>unclassified sequences</taxon>
        <taxon>metagenomes</taxon>
        <taxon>ecological metagenomes</taxon>
    </lineage>
</organism>
<evidence type="ECO:0000313" key="8">
    <source>
        <dbReference type="EMBL" id="CAB4808767.1"/>
    </source>
</evidence>
<evidence type="ECO:0000256" key="5">
    <source>
        <dbReference type="ARBA" id="ARBA00023124"/>
    </source>
</evidence>
<dbReference type="PANTHER" id="PTHR13604:SF0">
    <property type="entry name" value="ABASIC SITE PROCESSING PROTEIN HMCES"/>
    <property type="match status" value="1"/>
</dbReference>
<keyword evidence="7" id="KW-0456">Lyase</keyword>
<dbReference type="GO" id="GO:0106300">
    <property type="term" value="P:protein-DNA covalent cross-linking repair"/>
    <property type="evidence" value="ECO:0007669"/>
    <property type="project" value="InterPro"/>
</dbReference>
<dbReference type="GO" id="GO:0003697">
    <property type="term" value="F:single-stranded DNA binding"/>
    <property type="evidence" value="ECO:0007669"/>
    <property type="project" value="InterPro"/>
</dbReference>
<dbReference type="AlphaFoldDB" id="A0A6J6YU32"/>
<dbReference type="InterPro" id="IPR036590">
    <property type="entry name" value="SRAP-like"/>
</dbReference>
<proteinExistence type="inferred from homology"/>
<keyword evidence="6" id="KW-0238">DNA-binding</keyword>
<dbReference type="SUPFAM" id="SSF143081">
    <property type="entry name" value="BB1717-like"/>
    <property type="match status" value="1"/>
</dbReference>
<dbReference type="Gene3D" id="3.90.1680.10">
    <property type="entry name" value="SOS response associated peptidase-like"/>
    <property type="match status" value="1"/>
</dbReference>
<gene>
    <name evidence="8" type="ORF">UFOPK3001_01407</name>
</gene>
<keyword evidence="5" id="KW-0190">Covalent protein-DNA linkage</keyword>
<keyword evidence="2" id="KW-0645">Protease</keyword>
<reference evidence="8" key="1">
    <citation type="submission" date="2020-05" db="EMBL/GenBank/DDBJ databases">
        <authorList>
            <person name="Chiriac C."/>
            <person name="Salcher M."/>
            <person name="Ghai R."/>
            <person name="Kavagutti S V."/>
        </authorList>
    </citation>
    <scope>NUCLEOTIDE SEQUENCE</scope>
</reference>
<dbReference type="PANTHER" id="PTHR13604">
    <property type="entry name" value="DC12-RELATED"/>
    <property type="match status" value="1"/>
</dbReference>
<dbReference type="Pfam" id="PF02586">
    <property type="entry name" value="SRAP"/>
    <property type="match status" value="1"/>
</dbReference>
<dbReference type="EMBL" id="CAFAAJ010000086">
    <property type="protein sequence ID" value="CAB4808767.1"/>
    <property type="molecule type" value="Genomic_DNA"/>
</dbReference>
<evidence type="ECO:0000256" key="3">
    <source>
        <dbReference type="ARBA" id="ARBA00022763"/>
    </source>
</evidence>
<dbReference type="InterPro" id="IPR003738">
    <property type="entry name" value="SRAP"/>
</dbReference>
<keyword evidence="4" id="KW-0378">Hydrolase</keyword>
<evidence type="ECO:0000256" key="4">
    <source>
        <dbReference type="ARBA" id="ARBA00022801"/>
    </source>
</evidence>
<accession>A0A6J6YU32</accession>
<name>A0A6J6YU32_9ZZZZ</name>
<evidence type="ECO:0000256" key="7">
    <source>
        <dbReference type="ARBA" id="ARBA00023239"/>
    </source>
</evidence>
<dbReference type="GO" id="GO:0016829">
    <property type="term" value="F:lyase activity"/>
    <property type="evidence" value="ECO:0007669"/>
    <property type="project" value="UniProtKB-KW"/>
</dbReference>
<evidence type="ECO:0000256" key="6">
    <source>
        <dbReference type="ARBA" id="ARBA00023125"/>
    </source>
</evidence>